<organism evidence="3 4">
    <name type="scientific">Candidatus Methanoperedens nitratireducens</name>
    <dbReference type="NCBI Taxonomy" id="1392998"/>
    <lineage>
        <taxon>Archaea</taxon>
        <taxon>Methanobacteriati</taxon>
        <taxon>Methanobacteriota</taxon>
        <taxon>Stenosarchaea group</taxon>
        <taxon>Methanomicrobia</taxon>
        <taxon>Methanosarcinales</taxon>
        <taxon>ANME-2 cluster</taxon>
        <taxon>Candidatus Methanoperedentaceae</taxon>
        <taxon>Candidatus Methanoperedens</taxon>
    </lineage>
</organism>
<proteinExistence type="predicted"/>
<dbReference type="OrthoDB" id="142916at2157"/>
<keyword evidence="1" id="KW-1133">Transmembrane helix</keyword>
<keyword evidence="1" id="KW-0812">Transmembrane</keyword>
<protein>
    <recommendedName>
        <fullName evidence="2">S-layer family duplication domain-containing protein</fullName>
    </recommendedName>
</protein>
<dbReference type="InterPro" id="IPR006457">
    <property type="entry name" value="S_layer-rel_Mac"/>
</dbReference>
<dbReference type="Gene3D" id="2.60.98.40">
    <property type="match status" value="1"/>
</dbReference>
<accession>A0A062VE82</accession>
<reference evidence="3 4" key="1">
    <citation type="journal article" date="2013" name="Nature">
        <title>Anaerobic oxidation of methane coupled to nitrate reduction in a novel archaeal lineage.</title>
        <authorList>
            <person name="Haroon M.F."/>
            <person name="Hu S."/>
            <person name="Shi Y."/>
            <person name="Imelfort M."/>
            <person name="Keller J."/>
            <person name="Hugenholtz P."/>
            <person name="Yuan Z."/>
            <person name="Tyson G.W."/>
        </authorList>
    </citation>
    <scope>NUCLEOTIDE SEQUENCE [LARGE SCALE GENOMIC DNA]</scope>
    <source>
        <strain evidence="3 4">ANME-2d</strain>
    </source>
</reference>
<comment type="caution">
    <text evidence="3">The sequence shown here is derived from an EMBL/GenBank/DDBJ whole genome shotgun (WGS) entry which is preliminary data.</text>
</comment>
<keyword evidence="4" id="KW-1185">Reference proteome</keyword>
<dbReference type="AlphaFoldDB" id="A0A062VE82"/>
<keyword evidence="1" id="KW-0472">Membrane</keyword>
<dbReference type="RefSeq" id="WP_048088982.1">
    <property type="nucleotide sequence ID" value="NZ_JMIY01000001.1"/>
</dbReference>
<dbReference type="Pfam" id="PF07752">
    <property type="entry name" value="S-layer"/>
    <property type="match status" value="1"/>
</dbReference>
<evidence type="ECO:0000313" key="4">
    <source>
        <dbReference type="Proteomes" id="UP000027153"/>
    </source>
</evidence>
<gene>
    <name evidence="3" type="ORF">ANME2D_00558</name>
</gene>
<feature type="transmembrane region" description="Helical" evidence="1">
    <location>
        <begin position="149"/>
        <end position="170"/>
    </location>
</feature>
<sequence precursor="true">MFLRRDVSRSSLLLLFLIPAGAAASDTLLNGTNIYLTTGQSYNLEQGYVLSLKGVSNDGSIWLQLIENNTIVKSEIVHNYGSFVYNKTNRTILSVVLDKVYSGSSEQNLVSLYLYQFIDPDMPAPGKTIIARDTINIINNSSFPGIRPALEPGILIIGIVLSVIIFYIMYKLW</sequence>
<name>A0A062VE82_9EURY</name>
<dbReference type="EMBL" id="JMIY01000001">
    <property type="protein sequence ID" value="KCZ73490.1"/>
    <property type="molecule type" value="Genomic_DNA"/>
</dbReference>
<evidence type="ECO:0000256" key="1">
    <source>
        <dbReference type="SAM" id="Phobius"/>
    </source>
</evidence>
<dbReference type="Proteomes" id="UP000027153">
    <property type="component" value="Unassembled WGS sequence"/>
</dbReference>
<feature type="domain" description="S-layer family duplication" evidence="2">
    <location>
        <begin position="33"/>
        <end position="118"/>
    </location>
</feature>
<evidence type="ECO:0000259" key="2">
    <source>
        <dbReference type="Pfam" id="PF07752"/>
    </source>
</evidence>
<evidence type="ECO:0000313" key="3">
    <source>
        <dbReference type="EMBL" id="KCZ73490.1"/>
    </source>
</evidence>